<gene>
    <name evidence="1" type="ORF">ACHAW5_001404</name>
</gene>
<dbReference type="Gene3D" id="3.40.1740.10">
    <property type="entry name" value="VC0467-like"/>
    <property type="match status" value="2"/>
</dbReference>
<reference evidence="1 2" key="1">
    <citation type="submission" date="2024-10" db="EMBL/GenBank/DDBJ databases">
        <title>Updated reference genomes for cyclostephanoid diatoms.</title>
        <authorList>
            <person name="Roberts W.R."/>
            <person name="Alverson A.J."/>
        </authorList>
    </citation>
    <scope>NUCLEOTIDE SEQUENCE [LARGE SCALE GENOMIC DNA]</scope>
    <source>
        <strain evidence="1 2">AJA276-08</strain>
    </source>
</reference>
<evidence type="ECO:0000313" key="1">
    <source>
        <dbReference type="EMBL" id="KAL3793176.1"/>
    </source>
</evidence>
<proteinExistence type="predicted"/>
<organism evidence="1 2">
    <name type="scientific">Stephanodiscus triporus</name>
    <dbReference type="NCBI Taxonomy" id="2934178"/>
    <lineage>
        <taxon>Eukaryota</taxon>
        <taxon>Sar</taxon>
        <taxon>Stramenopiles</taxon>
        <taxon>Ochrophyta</taxon>
        <taxon>Bacillariophyta</taxon>
        <taxon>Coscinodiscophyceae</taxon>
        <taxon>Thalassiosirophycidae</taxon>
        <taxon>Stephanodiscales</taxon>
        <taxon>Stephanodiscaceae</taxon>
        <taxon>Stephanodiscus</taxon>
    </lineage>
</organism>
<accession>A0ABD3Q130</accession>
<dbReference type="EMBL" id="JALLAZ020000523">
    <property type="protein sequence ID" value="KAL3793176.1"/>
    <property type="molecule type" value="Genomic_DNA"/>
</dbReference>
<dbReference type="PANTHER" id="PTHR30327">
    <property type="entry name" value="UNCHARACTERIZED PROTEIN YQGE"/>
    <property type="match status" value="1"/>
</dbReference>
<dbReference type="Pfam" id="PF02622">
    <property type="entry name" value="DUF179"/>
    <property type="match status" value="1"/>
</dbReference>
<sequence length="535" mass="58438">MRGIVLNRPTAICVGEGVGDGDGDGDGETTTMRFVRPGRGETFEDELGGCLGDDCELFGEGGGTRGGAGGSRWKVWFGGEVGGPYSDRPRVLCLHSPKTDASVEVSDPVLPGISVTSFESARGLVRSGDAYPSDFWLFCGICGWETPAFYREMHEEGLWHAVSADAETILEELNMLRCEEEEEEAAAANCDVDRDPRNAGLHTWEMMMEKIGRAGEARITEDSFGDMMLREWATGMLSFSVREERSSMIMETFPDPLFDEDDEGGGFDLSEYDPASAMTMIVEGASSSSRKGPGMVGVLVRASSARRSPYLLSDQGYHKSLILILHDGDDYSEGILLNHVTARSLRLDLADRTVDLPIRYGGPAYYFAEDDDDDSAIPTIFLHADESLRVAGVGVPIGKSRFLKCTKEEVVKVLESGLGTIDDFTALQGSSIWTKKGEHTGILGDVEAGFFELVPRPKVKEVWDVLQQQDRLSAESLVSNVFLSRLAWDVARRDADENSNGTPGEDRIQVFGTDVDVATLADEAAMRWVKVNLCQ</sequence>
<name>A0ABD3Q130_9STRA</name>
<dbReference type="AlphaFoldDB" id="A0ABD3Q130"/>
<dbReference type="SUPFAM" id="SSF143456">
    <property type="entry name" value="VC0467-like"/>
    <property type="match status" value="1"/>
</dbReference>
<comment type="caution">
    <text evidence="1">The sequence shown here is derived from an EMBL/GenBank/DDBJ whole genome shotgun (WGS) entry which is preliminary data.</text>
</comment>
<dbReference type="InterPro" id="IPR003774">
    <property type="entry name" value="AlgH-like"/>
</dbReference>
<evidence type="ECO:0000313" key="2">
    <source>
        <dbReference type="Proteomes" id="UP001530315"/>
    </source>
</evidence>
<dbReference type="Proteomes" id="UP001530315">
    <property type="component" value="Unassembled WGS sequence"/>
</dbReference>
<dbReference type="PANTHER" id="PTHR30327:SF1">
    <property type="entry name" value="UPF0301 PROTEIN YQGE"/>
    <property type="match status" value="1"/>
</dbReference>
<keyword evidence="2" id="KW-1185">Reference proteome</keyword>
<protein>
    <submittedName>
        <fullName evidence="1">Uncharacterized protein</fullName>
    </submittedName>
</protein>